<keyword evidence="1" id="KW-0067">ATP-binding</keyword>
<dbReference type="EC" id="2.7.4.16" evidence="1"/>
<evidence type="ECO:0000313" key="4">
    <source>
        <dbReference type="Proteomes" id="UP000179157"/>
    </source>
</evidence>
<feature type="binding site" evidence="1">
    <location>
        <begin position="110"/>
        <end position="111"/>
    </location>
    <ligand>
        <name>ATP</name>
        <dbReference type="ChEBI" id="CHEBI:30616"/>
    </ligand>
</feature>
<dbReference type="Pfam" id="PF00586">
    <property type="entry name" value="AIRS"/>
    <property type="match status" value="1"/>
</dbReference>
<dbReference type="EMBL" id="MFGX01000042">
    <property type="protein sequence ID" value="OGF56107.1"/>
    <property type="molecule type" value="Genomic_DNA"/>
</dbReference>
<feature type="binding site" evidence="1">
    <location>
        <position position="111"/>
    </location>
    <ligand>
        <name>Mg(2+)</name>
        <dbReference type="ChEBI" id="CHEBI:18420"/>
        <label>1</label>
    </ligand>
</feature>
<feature type="binding site" evidence="1">
    <location>
        <position position="194"/>
    </location>
    <ligand>
        <name>ATP</name>
        <dbReference type="ChEBI" id="CHEBI:30616"/>
    </ligand>
</feature>
<comment type="pathway">
    <text evidence="1">Cofactor biosynthesis; thiamine diphosphate biosynthesis; thiamine diphosphate from thiamine phosphate: step 1/1.</text>
</comment>
<dbReference type="GO" id="GO:0000287">
    <property type="term" value="F:magnesium ion binding"/>
    <property type="evidence" value="ECO:0007669"/>
    <property type="project" value="UniProtKB-UniRule"/>
</dbReference>
<dbReference type="GO" id="GO:0009030">
    <property type="term" value="F:thiamine-phosphate kinase activity"/>
    <property type="evidence" value="ECO:0007669"/>
    <property type="project" value="UniProtKB-UniRule"/>
</dbReference>
<feature type="binding site" evidence="1">
    <location>
        <position position="64"/>
    </location>
    <ligand>
        <name>Mg(2+)</name>
        <dbReference type="ChEBI" id="CHEBI:18420"/>
        <label>4</label>
    </ligand>
</feature>
<keyword evidence="1" id="KW-0808">Transferase</keyword>
<dbReference type="SUPFAM" id="SSF55326">
    <property type="entry name" value="PurM N-terminal domain-like"/>
    <property type="match status" value="1"/>
</dbReference>
<dbReference type="NCBIfam" id="TIGR01379">
    <property type="entry name" value="thiL"/>
    <property type="match status" value="1"/>
</dbReference>
<dbReference type="HAMAP" id="MF_02128">
    <property type="entry name" value="TMP_kinase"/>
    <property type="match status" value="1"/>
</dbReference>
<dbReference type="GO" id="GO:0009228">
    <property type="term" value="P:thiamine biosynthetic process"/>
    <property type="evidence" value="ECO:0007669"/>
    <property type="project" value="UniProtKB-KW"/>
</dbReference>
<feature type="binding site" evidence="1">
    <location>
        <position position="192"/>
    </location>
    <ligand>
        <name>Mg(2+)</name>
        <dbReference type="ChEBI" id="CHEBI:18420"/>
        <label>3</label>
    </ligand>
</feature>
<dbReference type="SUPFAM" id="SSF56042">
    <property type="entry name" value="PurM C-terminal domain-like"/>
    <property type="match status" value="1"/>
</dbReference>
<dbReference type="Gene3D" id="3.90.650.10">
    <property type="entry name" value="PurM-like C-terminal domain"/>
    <property type="match status" value="1"/>
</dbReference>
<feature type="binding site" evidence="1">
    <location>
        <position position="134"/>
    </location>
    <ligand>
        <name>ATP</name>
        <dbReference type="ChEBI" id="CHEBI:30616"/>
    </ligand>
</feature>
<name>A0A1F5UY66_FRAXR</name>
<feature type="binding site" evidence="1">
    <location>
        <position position="244"/>
    </location>
    <ligand>
        <name>substrate</name>
    </ligand>
</feature>
<feature type="binding site" evidence="1">
    <location>
        <position position="20"/>
    </location>
    <ligand>
        <name>Mg(2+)</name>
        <dbReference type="ChEBI" id="CHEBI:18420"/>
        <label>4</label>
    </ligand>
</feature>
<dbReference type="GO" id="GO:0005524">
    <property type="term" value="F:ATP binding"/>
    <property type="evidence" value="ECO:0007669"/>
    <property type="project" value="UniProtKB-UniRule"/>
</dbReference>
<keyword evidence="1" id="KW-0460">Magnesium</keyword>
<keyword evidence="1 3" id="KW-0418">Kinase</keyword>
<dbReference type="Proteomes" id="UP000179157">
    <property type="component" value="Unassembled WGS sequence"/>
</dbReference>
<comment type="caution">
    <text evidence="3">The sequence shown here is derived from an EMBL/GenBank/DDBJ whole genome shotgun (WGS) entry which is preliminary data.</text>
</comment>
<comment type="caution">
    <text evidence="1">Lacks conserved residue(s) required for the propagation of feature annotation.</text>
</comment>
<dbReference type="PIRSF" id="PIRSF005303">
    <property type="entry name" value="Thiam_monoph_kin"/>
    <property type="match status" value="1"/>
</dbReference>
<feature type="binding site" evidence="1">
    <location>
        <position position="64"/>
    </location>
    <ligand>
        <name>Mg(2+)</name>
        <dbReference type="ChEBI" id="CHEBI:18420"/>
        <label>3</label>
    </ligand>
</feature>
<protein>
    <recommendedName>
        <fullName evidence="1">Thiamine-monophosphate kinase</fullName>
        <shortName evidence="1">TMP kinase</shortName>
        <shortName evidence="1">Thiamine-phosphate kinase</shortName>
        <ecNumber evidence="1">2.7.4.16</ecNumber>
    </recommendedName>
</protein>
<dbReference type="InterPro" id="IPR036676">
    <property type="entry name" value="PurM-like_C_sf"/>
</dbReference>
<feature type="binding site" evidence="1">
    <location>
        <position position="64"/>
    </location>
    <ligand>
        <name>Mg(2+)</name>
        <dbReference type="ChEBI" id="CHEBI:18420"/>
        <label>2</label>
    </ligand>
</feature>
<reference evidence="3 4" key="1">
    <citation type="journal article" date="2016" name="Nat. Commun.">
        <title>Thousands of microbial genomes shed light on interconnected biogeochemical processes in an aquifer system.</title>
        <authorList>
            <person name="Anantharaman K."/>
            <person name="Brown C.T."/>
            <person name="Hug L.A."/>
            <person name="Sharon I."/>
            <person name="Castelle C.J."/>
            <person name="Probst A.J."/>
            <person name="Thomas B.C."/>
            <person name="Singh A."/>
            <person name="Wilkins M.J."/>
            <person name="Karaoz U."/>
            <person name="Brodie E.L."/>
            <person name="Williams K.H."/>
            <person name="Hubbard S.S."/>
            <person name="Banfield J.F."/>
        </authorList>
    </citation>
    <scope>NUCLEOTIDE SEQUENCE [LARGE SCALE GENOMIC DNA]</scope>
    <source>
        <strain evidence="4">RBG_16_55_9</strain>
    </source>
</reference>
<feature type="binding site" evidence="1">
    <location>
        <position position="36"/>
    </location>
    <ligand>
        <name>Mg(2+)</name>
        <dbReference type="ChEBI" id="CHEBI:18420"/>
        <label>2</label>
    </ligand>
</feature>
<comment type="catalytic activity">
    <reaction evidence="1">
        <text>thiamine phosphate + ATP = thiamine diphosphate + ADP</text>
        <dbReference type="Rhea" id="RHEA:15913"/>
        <dbReference type="ChEBI" id="CHEBI:30616"/>
        <dbReference type="ChEBI" id="CHEBI:37575"/>
        <dbReference type="ChEBI" id="CHEBI:58937"/>
        <dbReference type="ChEBI" id="CHEBI:456216"/>
        <dbReference type="EC" id="2.7.4.16"/>
    </reaction>
</comment>
<keyword evidence="1" id="KW-0784">Thiamine biosynthesis</keyword>
<comment type="miscellaneous">
    <text evidence="1">Reaction mechanism of ThiL seems to utilize a direct, inline transfer of the gamma-phosphate of ATP to TMP rather than a phosphorylated enzyme intermediate.</text>
</comment>
<evidence type="ECO:0000313" key="3">
    <source>
        <dbReference type="EMBL" id="OGF56107.1"/>
    </source>
</evidence>
<feature type="binding site" evidence="1">
    <location>
        <position position="34"/>
    </location>
    <ligand>
        <name>Mg(2+)</name>
        <dbReference type="ChEBI" id="CHEBI:18420"/>
        <label>4</label>
    </ligand>
</feature>
<feature type="binding site" evidence="1">
    <location>
        <position position="43"/>
    </location>
    <ligand>
        <name>substrate</name>
    </ligand>
</feature>
<feature type="domain" description="PurM-like N-terminal" evidence="2">
    <location>
        <begin position="18"/>
        <end position="127"/>
    </location>
</feature>
<dbReference type="PANTHER" id="PTHR30270">
    <property type="entry name" value="THIAMINE-MONOPHOSPHATE KINASE"/>
    <property type="match status" value="1"/>
</dbReference>
<dbReference type="InterPro" id="IPR006283">
    <property type="entry name" value="ThiL-like"/>
</dbReference>
<dbReference type="UniPathway" id="UPA00060">
    <property type="reaction ID" value="UER00142"/>
</dbReference>
<evidence type="ECO:0000256" key="1">
    <source>
        <dbReference type="HAMAP-Rule" id="MF_02128"/>
    </source>
</evidence>
<dbReference type="Gene3D" id="3.30.1330.10">
    <property type="entry name" value="PurM-like, N-terminal domain"/>
    <property type="match status" value="1"/>
</dbReference>
<dbReference type="InterPro" id="IPR036921">
    <property type="entry name" value="PurM-like_N_sf"/>
</dbReference>
<keyword evidence="1" id="KW-0547">Nucleotide-binding</keyword>
<feature type="binding site" evidence="1">
    <location>
        <position position="20"/>
    </location>
    <ligand>
        <name>Mg(2+)</name>
        <dbReference type="ChEBI" id="CHEBI:18420"/>
        <label>3</label>
    </ligand>
</feature>
<keyword evidence="1" id="KW-0479">Metal-binding</keyword>
<dbReference type="AlphaFoldDB" id="A0A1F5UY66"/>
<feature type="binding site" evidence="1">
    <location>
        <position position="195"/>
    </location>
    <ligand>
        <name>Mg(2+)</name>
        <dbReference type="ChEBI" id="CHEBI:18420"/>
        <label>5</label>
    </ligand>
</feature>
<gene>
    <name evidence="1" type="primary">thiL</name>
    <name evidence="3" type="ORF">A2Z21_04095</name>
</gene>
<dbReference type="PANTHER" id="PTHR30270:SF3">
    <property type="entry name" value="THIAMINE-MONOPHOSPHATE KINASE"/>
    <property type="match status" value="1"/>
</dbReference>
<accession>A0A1F5UY66</accession>
<feature type="binding site" evidence="1">
    <location>
        <position position="35"/>
    </location>
    <ligand>
        <name>Mg(2+)</name>
        <dbReference type="ChEBI" id="CHEBI:18420"/>
        <label>1</label>
    </ligand>
</feature>
<dbReference type="STRING" id="1817864.A2Z21_04095"/>
<evidence type="ECO:0000259" key="2">
    <source>
        <dbReference type="Pfam" id="PF00586"/>
    </source>
</evidence>
<proteinExistence type="inferred from homology"/>
<dbReference type="GO" id="GO:0009229">
    <property type="term" value="P:thiamine diphosphate biosynthetic process"/>
    <property type="evidence" value="ECO:0007669"/>
    <property type="project" value="UniProtKB-UniRule"/>
</dbReference>
<feature type="binding site" evidence="1">
    <location>
        <position position="36"/>
    </location>
    <ligand>
        <name>Mg(2+)</name>
        <dbReference type="ChEBI" id="CHEBI:18420"/>
        <label>1</label>
    </ligand>
</feature>
<dbReference type="CDD" id="cd02194">
    <property type="entry name" value="ThiL"/>
    <property type="match status" value="1"/>
</dbReference>
<comment type="function">
    <text evidence="1">Catalyzes the ATP-dependent phosphorylation of thiamine-monophosphate (TMP) to form thiamine-pyrophosphate (TPP), the active form of vitamin B1.</text>
</comment>
<organism evidence="3 4">
    <name type="scientific">Fraserbacteria sp. (strain RBG_16_55_9)</name>
    <dbReference type="NCBI Taxonomy" id="1817864"/>
    <lineage>
        <taxon>Bacteria</taxon>
        <taxon>Candidatus Fraseribacteriota</taxon>
    </lineage>
</organism>
<comment type="similarity">
    <text evidence="1">Belongs to the thiamine-monophosphate kinase family.</text>
</comment>
<dbReference type="InterPro" id="IPR016188">
    <property type="entry name" value="PurM-like_N"/>
</dbReference>
<sequence length="295" mass="32385">MREREVLRFLAQRVPNAGDDCAVIPLGRTHLVLTTDMLWRQADLPEGVTAYTIGWRAVAVSFSDVAAMGAKPLGVVLALGAPGFERDFLDQLLQGVLDCCQSVGAPYLGGDLSQHEELTLVSSALGEAKDPVRRSGAKPGELVCVTGQLGRTAAALRLFEQKEYEQANRLFRFVPRAAEGLALAPYATSMIDISDGLARSLYQLGESSRAGFRVRYRDLPVLSETEELAQSERELREMALFTGEDFELLFTLSPSLLREAENAAPFTVIGEVIKEGVWLEDGEKTVHLEDRGYEH</sequence>